<dbReference type="EMBL" id="JACSQL010000014">
    <property type="protein sequence ID" value="MBD7970619.1"/>
    <property type="molecule type" value="Genomic_DNA"/>
</dbReference>
<feature type="signal peptide" evidence="2">
    <location>
        <begin position="1"/>
        <end position="28"/>
    </location>
</feature>
<dbReference type="Proteomes" id="UP000608071">
    <property type="component" value="Unassembled WGS sequence"/>
</dbReference>
<feature type="chain" id="PRO_5046657830" description="YbbR domain-containing protein" evidence="2">
    <location>
        <begin position="29"/>
        <end position="482"/>
    </location>
</feature>
<name>A0ABR8T5R6_9BACL</name>
<feature type="compositionally biased region" description="Acidic residues" evidence="1">
    <location>
        <begin position="459"/>
        <end position="472"/>
    </location>
</feature>
<dbReference type="Gene3D" id="2.170.120.30">
    <property type="match status" value="2"/>
</dbReference>
<evidence type="ECO:0000313" key="3">
    <source>
        <dbReference type="EMBL" id="MBD7970619.1"/>
    </source>
</evidence>
<keyword evidence="2" id="KW-0732">Signal</keyword>
<dbReference type="PANTHER" id="PTHR37804:SF1">
    <property type="entry name" value="CDAA REGULATORY PROTEIN CDAR"/>
    <property type="match status" value="1"/>
</dbReference>
<dbReference type="RefSeq" id="WP_191803889.1">
    <property type="nucleotide sequence ID" value="NZ_JACSQL010000014.1"/>
</dbReference>
<evidence type="ECO:0000256" key="2">
    <source>
        <dbReference type="SAM" id="SignalP"/>
    </source>
</evidence>
<evidence type="ECO:0008006" key="5">
    <source>
        <dbReference type="Google" id="ProtNLM"/>
    </source>
</evidence>
<dbReference type="CDD" id="cd20206">
    <property type="entry name" value="YbbR"/>
    <property type="match status" value="1"/>
</dbReference>
<feature type="region of interest" description="Disordered" evidence="1">
    <location>
        <begin position="412"/>
        <end position="482"/>
    </location>
</feature>
<gene>
    <name evidence="3" type="ORF">H9647_21380</name>
</gene>
<accession>A0ABR8T5R6</accession>
<dbReference type="PANTHER" id="PTHR37804">
    <property type="entry name" value="CDAA REGULATORY PROTEIN CDAR"/>
    <property type="match status" value="1"/>
</dbReference>
<proteinExistence type="predicted"/>
<sequence>MDKWFNNNNFAKILALAVSLLLWAMVHSNDVTPTPTTNTSIEPRAIDNVKIEAYGIDSSKYVLTSMSETEVEMQVRGQRSVLTSVFTDEYKVRLDLSNVSPGTTTLPLSHVVPKGVEFVSMEPSSVTVTIEELSSQDFEVNVVTTGTPAEGYAVGTPVITPNEPVRVTLPDSQLAAVGKVQGTVNVDGATENVTEKKVKLVAYDLEGKEIEGAVIEPAAVSVDIPISEKFAKVPLKIQYEGQLPEGLTLAKVDSSVSEVTLFGSQEELVGIESYSGVTLDLSTLKEAGTETINVDLTPPSGFEKIEPSSAVLTVTVVASEESSVSEKIIRNVPVTLQEPGGSLTATITRPQSGNKDITVSGPSDMLDNVDASDIKLVADAKNLKEGNHVVALQVEVPDYVTVKSSSADLKVSIQVKDDSEETSTTPAEPETKPDEDSGTETPNNQGSEEDTDAGTSDGSTDENTENDSEENDSSAGANSSSP</sequence>
<organism evidence="3 4">
    <name type="scientific">Paenibacillus gallinarum</name>
    <dbReference type="NCBI Taxonomy" id="2762232"/>
    <lineage>
        <taxon>Bacteria</taxon>
        <taxon>Bacillati</taxon>
        <taxon>Bacillota</taxon>
        <taxon>Bacilli</taxon>
        <taxon>Bacillales</taxon>
        <taxon>Paenibacillaceae</taxon>
        <taxon>Paenibacillus</taxon>
    </lineage>
</organism>
<dbReference type="InterPro" id="IPR012505">
    <property type="entry name" value="YbbR"/>
</dbReference>
<protein>
    <recommendedName>
        <fullName evidence="5">YbbR domain-containing protein</fullName>
    </recommendedName>
</protein>
<dbReference type="Gene3D" id="2.170.120.40">
    <property type="entry name" value="YbbR-like domain"/>
    <property type="match status" value="2"/>
</dbReference>
<evidence type="ECO:0000313" key="4">
    <source>
        <dbReference type="Proteomes" id="UP000608071"/>
    </source>
</evidence>
<keyword evidence="4" id="KW-1185">Reference proteome</keyword>
<dbReference type="InterPro" id="IPR053154">
    <property type="entry name" value="c-di-AMP_regulator"/>
</dbReference>
<comment type="caution">
    <text evidence="3">The sequence shown here is derived from an EMBL/GenBank/DDBJ whole genome shotgun (WGS) entry which is preliminary data.</text>
</comment>
<dbReference type="Pfam" id="PF07949">
    <property type="entry name" value="YbbR"/>
    <property type="match status" value="4"/>
</dbReference>
<evidence type="ECO:0000256" key="1">
    <source>
        <dbReference type="SAM" id="MobiDB-lite"/>
    </source>
</evidence>
<reference evidence="3 4" key="1">
    <citation type="submission" date="2020-08" db="EMBL/GenBank/DDBJ databases">
        <title>A Genomic Blueprint of the Chicken Gut Microbiome.</title>
        <authorList>
            <person name="Gilroy R."/>
            <person name="Ravi A."/>
            <person name="Getino M."/>
            <person name="Pursley I."/>
            <person name="Horton D.L."/>
            <person name="Alikhan N.-F."/>
            <person name="Baker D."/>
            <person name="Gharbi K."/>
            <person name="Hall N."/>
            <person name="Watson M."/>
            <person name="Adriaenssens E.M."/>
            <person name="Foster-Nyarko E."/>
            <person name="Jarju S."/>
            <person name="Secka A."/>
            <person name="Antonio M."/>
            <person name="Oren A."/>
            <person name="Chaudhuri R."/>
            <person name="La Ragione R.M."/>
            <person name="Hildebrand F."/>
            <person name="Pallen M.J."/>
        </authorList>
    </citation>
    <scope>NUCLEOTIDE SEQUENCE [LARGE SCALE GENOMIC DNA]</scope>
    <source>
        <strain evidence="3 4">Sa2BVA9</strain>
    </source>
</reference>